<feature type="compositionally biased region" description="Basic and acidic residues" evidence="3">
    <location>
        <begin position="1"/>
        <end position="10"/>
    </location>
</feature>
<evidence type="ECO:0000259" key="6">
    <source>
        <dbReference type="SMART" id="SM01308"/>
    </source>
</evidence>
<dbReference type="EMBL" id="ML119051">
    <property type="protein sequence ID" value="ROT42079.1"/>
    <property type="molecule type" value="Genomic_DNA"/>
</dbReference>
<feature type="compositionally biased region" description="Basic residues" evidence="3">
    <location>
        <begin position="1381"/>
        <end position="1390"/>
    </location>
</feature>
<feature type="domain" description="Rapamycin-insensitive companion of mTOR N-terminal" evidence="6">
    <location>
        <begin position="244"/>
        <end position="611"/>
    </location>
</feature>
<evidence type="ECO:0000259" key="7">
    <source>
        <dbReference type="SMART" id="SM01310"/>
    </source>
</evidence>
<dbReference type="PANTHER" id="PTHR13298">
    <property type="entry name" value="CYTOSOLIC REGULATOR PIANISSIMO"/>
    <property type="match status" value="1"/>
</dbReference>
<feature type="compositionally biased region" description="Low complexity" evidence="3">
    <location>
        <begin position="1417"/>
        <end position="1427"/>
    </location>
</feature>
<proteinExistence type="inferred from homology"/>
<dbReference type="SMART" id="SM01310">
    <property type="entry name" value="RICTOR_V"/>
    <property type="match status" value="1"/>
</dbReference>
<protein>
    <recommendedName>
        <fullName evidence="10">REM-1 domain-containing protein</fullName>
    </recommendedName>
</protein>
<dbReference type="Pfam" id="PF02185">
    <property type="entry name" value="HR1"/>
    <property type="match status" value="1"/>
</dbReference>
<evidence type="ECO:0000256" key="2">
    <source>
        <dbReference type="SAM" id="Coils"/>
    </source>
</evidence>
<evidence type="ECO:0000259" key="4">
    <source>
        <dbReference type="SMART" id="SM00742"/>
    </source>
</evidence>
<comment type="similarity">
    <text evidence="1">Belongs to the RICTOR family.</text>
</comment>
<dbReference type="InterPro" id="IPR028268">
    <property type="entry name" value="Pianissimo_fam"/>
</dbReference>
<dbReference type="GO" id="GO:0038203">
    <property type="term" value="P:TORC2 signaling"/>
    <property type="evidence" value="ECO:0007669"/>
    <property type="project" value="TreeGrafter"/>
</dbReference>
<dbReference type="Pfam" id="PF14668">
    <property type="entry name" value="RICTOR_V"/>
    <property type="match status" value="1"/>
</dbReference>
<feature type="compositionally biased region" description="Basic and acidic residues" evidence="3">
    <location>
        <begin position="1429"/>
        <end position="1451"/>
    </location>
</feature>
<dbReference type="SUPFAM" id="SSF46585">
    <property type="entry name" value="HR1 repeat"/>
    <property type="match status" value="1"/>
</dbReference>
<feature type="region of interest" description="Disordered" evidence="3">
    <location>
        <begin position="1322"/>
        <end position="1471"/>
    </location>
</feature>
<dbReference type="PANTHER" id="PTHR13298:SF11">
    <property type="entry name" value="RAPAMYCIN-INSENSITIVE COMPANION OF MTOR"/>
    <property type="match status" value="1"/>
</dbReference>
<evidence type="ECO:0000256" key="3">
    <source>
        <dbReference type="SAM" id="MobiDB-lite"/>
    </source>
</evidence>
<dbReference type="Pfam" id="PF14663">
    <property type="entry name" value="RasGEF_N_2"/>
    <property type="match status" value="1"/>
</dbReference>
<feature type="domain" description="REM-1" evidence="4">
    <location>
        <begin position="112"/>
        <end position="181"/>
    </location>
</feature>
<feature type="compositionally biased region" description="Low complexity" evidence="3">
    <location>
        <begin position="15"/>
        <end position="24"/>
    </location>
</feature>
<dbReference type="Pfam" id="PF14664">
    <property type="entry name" value="RICTOR_N"/>
    <property type="match status" value="1"/>
</dbReference>
<dbReference type="SMART" id="SM01303">
    <property type="entry name" value="RasGEF_N_2"/>
    <property type="match status" value="1"/>
</dbReference>
<dbReference type="SUPFAM" id="SSF48371">
    <property type="entry name" value="ARM repeat"/>
    <property type="match status" value="2"/>
</dbReference>
<dbReference type="RefSeq" id="XP_028469885.1">
    <property type="nucleotide sequence ID" value="XM_028607543.1"/>
</dbReference>
<dbReference type="InterPro" id="IPR028267">
    <property type="entry name" value="Pianissimo_N"/>
</dbReference>
<evidence type="ECO:0000313" key="8">
    <source>
        <dbReference type="EMBL" id="ROT42079.1"/>
    </source>
</evidence>
<name>A0A3N2Q5M6_SODAK</name>
<evidence type="ECO:0008006" key="10">
    <source>
        <dbReference type="Google" id="ProtNLM"/>
    </source>
</evidence>
<dbReference type="Proteomes" id="UP000272025">
    <property type="component" value="Unassembled WGS sequence"/>
</dbReference>
<evidence type="ECO:0000259" key="5">
    <source>
        <dbReference type="SMART" id="SM01307"/>
    </source>
</evidence>
<feature type="region of interest" description="Disordered" evidence="3">
    <location>
        <begin position="181"/>
        <end position="219"/>
    </location>
</feature>
<feature type="compositionally biased region" description="Polar residues" evidence="3">
    <location>
        <begin position="54"/>
        <end position="89"/>
    </location>
</feature>
<dbReference type="InterPro" id="IPR011072">
    <property type="entry name" value="HR1_rho-bd"/>
</dbReference>
<dbReference type="SMART" id="SM00742">
    <property type="entry name" value="Hr1"/>
    <property type="match status" value="1"/>
</dbReference>
<evidence type="ECO:0000313" key="9">
    <source>
        <dbReference type="Proteomes" id="UP000272025"/>
    </source>
</evidence>
<reference evidence="8 9" key="1">
    <citation type="journal article" date="2018" name="Mol. Ecol.">
        <title>The obligate alkalophilic soda-lake fungus Sodiomyces alkalinus has shifted to a protein diet.</title>
        <authorList>
            <person name="Grum-Grzhimaylo A.A."/>
            <person name="Falkoski D.L."/>
            <person name="van den Heuvel J."/>
            <person name="Valero-Jimenez C.A."/>
            <person name="Min B."/>
            <person name="Choi I.G."/>
            <person name="Lipzen A."/>
            <person name="Daum C.G."/>
            <person name="Aanen D.K."/>
            <person name="Tsang A."/>
            <person name="Henrissat B."/>
            <person name="Bilanenko E.N."/>
            <person name="de Vries R.P."/>
            <person name="van Kan J.A.L."/>
            <person name="Grigoriev I.V."/>
            <person name="Debets A.J.M."/>
        </authorList>
    </citation>
    <scope>NUCLEOTIDE SEQUENCE [LARGE SCALE GENOMIC DNA]</scope>
    <source>
        <strain evidence="8 9">F11</strain>
    </source>
</reference>
<gene>
    <name evidence="8" type="ORF">SODALDRAFT_267304</name>
</gene>
<dbReference type="InterPro" id="IPR029452">
    <property type="entry name" value="RICTOR_V"/>
</dbReference>
<feature type="domain" description="Rapamycin-insensitive companion of mTOR middle" evidence="5">
    <location>
        <begin position="687"/>
        <end position="911"/>
    </location>
</feature>
<dbReference type="InterPro" id="IPR029451">
    <property type="entry name" value="RICTOR_M"/>
</dbReference>
<sequence length="1471" mass="164470">MLGASREKGHPPPQQSASTTTPRPSFDRDGSSSVNLKLPAGPAGHGTVGPRSVAASSLSFAPRGSSLNPSMAPGSFSSELRSQMNTSRAGSRLEMHSGERLDDDDNASLTEKNLNSLRELLNREHKIKEGSENMLEALNSKKAKQTKDQRARVEAELIASKNKIKELHQMIADVQRMKETPATPIRNRTGDAWPHSNGLRSPPSASRSGAGSDFDDYSEQSPTFTLTEILQALEVEGLGPEYYVSRANSLVDLLKRHPTLKYDLVWPVFGLRMQVMLLSEAREVVAAGYRMVRYAISDVSSLKKIRELNTDYLAITSLIKDRKADLEREQALKFVRAFLEVKGGVQQISRAVVRAVAAVAAQVDDRLRSMCLQTLAELLIRDPALVVASGGLPPISEALIEGTYKSPDTLASSFMFLLDRPEKRKYLRSGYDLEVLFTAFTDITLATESLLKQNSRAIAKVLKSWSGLMVLGMRDFRAIKSLVSSMVLPNPLIKETVIDLLFAILRIKPPSWASSFLAGRRLTTYGRVASLKSISTPTTASTSSGGPTHEEDTIEEQTFLDHYTALLLAVLVKADLLPSLLHVARNSEAHLTRKTCLLIGEVLKLASRLLPPSWSRSLPLLPELFAAATQFKDDDRFISSGIIYQISSVSKTLYRTSDTSSSIGSPSVDNLNALNEEQQKGNPGVVIHDTVFRQLLVDSNVLNSSNYLKWNWDTILRMIDGPLQNGKRLEETIKVSKFMNRIMSFYRPFKNRFADLTSNKNTQKYVRAGCALMHSLLQSPEGVKFLQDSKLLRQLAECLAQCDPSSGLTSSDPIFAPGRLQTTLSAGYFPMLGILSSDPKGQELLQRWRMFNMMYHIISHKQRPDLIKLLLTNFDYSVPGHTRVLIEQALTAGTRDIRIMGTKILRKYATRPFNDNMRDHDKVDWKWAIKRLVDQLYDPDVEVCRTAVQILEKACNKKAYLEYVVQCRPAMDHLGELSAPLLLRFLSSSSGYHYLDGLDYISNEMDDWFLGRNDSYVDLIETSLAKAFFDNPDEQQGRISMLGQTEAEAMEPESHLPPHFYRELARTEEGCKMLREKGHFSDFANTIREHGMQSADPELILKVKGCMWAVGNVGSMELGAPFVESCDVVENIVKIAQEHEVMSIRGTAFFVLGLISRSVHGLEILAGCGWDSNLNRRGQSLGFCIPNDLSKFFSFVPWKHTIAACIRLPDTQKTILTPPPPVAARPPLEKGNLPPPHDKEAVNETIIDLVVDLSNIILYKRAISELKQIKQNNAAGFRDPKLFKRVMAMLEYNHYRLPIRRMVIELFDKSVLRSIVFEEDGADEDEDDTAYPDQRIEKDKRGKEEKTRQPDEDGRSMSSSSDEMRTERQRSVSDPAEVHVHTHMGRRSRKDARAERPQSISDPANFDEDGHGRMNTSGWDSESSSLGEEGERQERQRTISDPADLEKDTRARNGRPSSGVSEASSTSLDSE</sequence>
<keyword evidence="2" id="KW-0175">Coiled coil</keyword>
<dbReference type="SMART" id="SM01308">
    <property type="entry name" value="RICTOR_N"/>
    <property type="match status" value="1"/>
</dbReference>
<dbReference type="InterPro" id="IPR029453">
    <property type="entry name" value="Rictor_IV"/>
</dbReference>
<evidence type="ECO:0000256" key="1">
    <source>
        <dbReference type="ARBA" id="ARBA00008878"/>
    </source>
</evidence>
<dbReference type="InterPro" id="IPR016024">
    <property type="entry name" value="ARM-type_fold"/>
</dbReference>
<dbReference type="GO" id="GO:0031932">
    <property type="term" value="C:TORC2 complex"/>
    <property type="evidence" value="ECO:0007669"/>
    <property type="project" value="InterPro"/>
</dbReference>
<dbReference type="InterPro" id="IPR036274">
    <property type="entry name" value="HR1_rpt_sf"/>
</dbReference>
<keyword evidence="9" id="KW-1185">Reference proteome</keyword>
<dbReference type="OrthoDB" id="271111at2759"/>
<dbReference type="STRING" id="1314773.A0A3N2Q5M6"/>
<feature type="compositionally biased region" description="Basic and acidic residues" evidence="3">
    <location>
        <begin position="1362"/>
        <end position="1380"/>
    </location>
</feature>
<dbReference type="Pfam" id="PF14666">
    <property type="entry name" value="RICTOR_M"/>
    <property type="match status" value="1"/>
</dbReference>
<dbReference type="SMART" id="SM01307">
    <property type="entry name" value="RICTOR_M"/>
    <property type="match status" value="1"/>
</dbReference>
<feature type="coiled-coil region" evidence="2">
    <location>
        <begin position="128"/>
        <end position="170"/>
    </location>
</feature>
<feature type="compositionally biased region" description="Basic and acidic residues" evidence="3">
    <location>
        <begin position="91"/>
        <end position="100"/>
    </location>
</feature>
<accession>A0A3N2Q5M6</accession>
<feature type="domain" description="Rapamycin-insensitive companion of mTOR" evidence="7">
    <location>
        <begin position="1100"/>
        <end position="1172"/>
    </location>
</feature>
<organism evidence="8 9">
    <name type="scientific">Sodiomyces alkalinus (strain CBS 110278 / VKM F-3762 / F11)</name>
    <name type="common">Alkaliphilic filamentous fungus</name>
    <dbReference type="NCBI Taxonomy" id="1314773"/>
    <lineage>
        <taxon>Eukaryota</taxon>
        <taxon>Fungi</taxon>
        <taxon>Dikarya</taxon>
        <taxon>Ascomycota</taxon>
        <taxon>Pezizomycotina</taxon>
        <taxon>Sordariomycetes</taxon>
        <taxon>Hypocreomycetidae</taxon>
        <taxon>Glomerellales</taxon>
        <taxon>Plectosphaerellaceae</taxon>
        <taxon>Sodiomyces</taxon>
    </lineage>
</organism>
<dbReference type="GeneID" id="39576021"/>
<feature type="compositionally biased region" description="Low complexity" evidence="3">
    <location>
        <begin position="200"/>
        <end position="212"/>
    </location>
</feature>
<feature type="compositionally biased region" description="Polar residues" evidence="3">
    <location>
        <begin position="1455"/>
        <end position="1471"/>
    </location>
</feature>
<feature type="region of interest" description="Disordered" evidence="3">
    <location>
        <begin position="1"/>
        <end position="107"/>
    </location>
</feature>
<dbReference type="Gene3D" id="1.10.287.160">
    <property type="entry name" value="HR1 repeat"/>
    <property type="match status" value="1"/>
</dbReference>
<feature type="compositionally biased region" description="Basic and acidic residues" evidence="3">
    <location>
        <begin position="1334"/>
        <end position="1355"/>
    </location>
</feature>